<dbReference type="AlphaFoldDB" id="A0AAJ0G7B1"/>
<accession>A0AAJ0G7B1</accession>
<dbReference type="Gene3D" id="3.40.50.300">
    <property type="entry name" value="P-loop containing nucleotide triphosphate hydrolases"/>
    <property type="match status" value="1"/>
</dbReference>
<protein>
    <submittedName>
        <fullName evidence="2">Uncharacterized protein</fullName>
    </submittedName>
</protein>
<proteinExistence type="predicted"/>
<gene>
    <name evidence="2" type="ORF">LTR09_007125</name>
</gene>
<feature type="transmembrane region" description="Helical" evidence="1">
    <location>
        <begin position="272"/>
        <end position="290"/>
    </location>
</feature>
<dbReference type="PANTHER" id="PTHR36978:SF8">
    <property type="entry name" value="NAD DEPENDENT EPIMERASE_DEHYDRATASE"/>
    <property type="match status" value="1"/>
</dbReference>
<sequence length="292" mass="33670">MSVYNTRLWLFLEDYVYYQPRQPRVRAKDRPLQVIAVGPVRSATESLQHALIQLGYEHTYHGWDLLFEERHNMRGWAKLARRKFLGTANSGGDCDITAADFDELMGDAVAVCDIPASVFAAEMIRAYPDAKVIINTNPDLDRWHASAEKNVVAVNRSWFIYLMSWTMKDWFWAWTSCERFLLPGLFRCVGQSLDLGVMGNGKWIYREHCAMVRGLVQEEGRLLEWTAEDGWEPLCTFLQKPIPDEPFPRVNNAVGFQGRIEKLTKRWLMEGLRNLAIGIAILVVVLTVIWKM</sequence>
<evidence type="ECO:0000313" key="2">
    <source>
        <dbReference type="EMBL" id="KAK3051825.1"/>
    </source>
</evidence>
<dbReference type="SUPFAM" id="SSF52540">
    <property type="entry name" value="P-loop containing nucleoside triphosphate hydrolases"/>
    <property type="match status" value="1"/>
</dbReference>
<evidence type="ECO:0000256" key="1">
    <source>
        <dbReference type="SAM" id="Phobius"/>
    </source>
</evidence>
<dbReference type="InterPro" id="IPR040632">
    <property type="entry name" value="Sulfotransfer_4"/>
</dbReference>
<dbReference type="Pfam" id="PF17784">
    <property type="entry name" value="Sulfotransfer_4"/>
    <property type="match status" value="1"/>
</dbReference>
<reference evidence="2" key="1">
    <citation type="submission" date="2023-04" db="EMBL/GenBank/DDBJ databases">
        <title>Black Yeasts Isolated from many extreme environments.</title>
        <authorList>
            <person name="Coleine C."/>
            <person name="Stajich J.E."/>
            <person name="Selbmann L."/>
        </authorList>
    </citation>
    <scope>NUCLEOTIDE SEQUENCE</scope>
    <source>
        <strain evidence="2">CCFEE 5312</strain>
    </source>
</reference>
<name>A0AAJ0G7B1_9PEZI</name>
<keyword evidence="1" id="KW-0472">Membrane</keyword>
<organism evidence="2 3">
    <name type="scientific">Extremus antarcticus</name>
    <dbReference type="NCBI Taxonomy" id="702011"/>
    <lineage>
        <taxon>Eukaryota</taxon>
        <taxon>Fungi</taxon>
        <taxon>Dikarya</taxon>
        <taxon>Ascomycota</taxon>
        <taxon>Pezizomycotina</taxon>
        <taxon>Dothideomycetes</taxon>
        <taxon>Dothideomycetidae</taxon>
        <taxon>Mycosphaerellales</taxon>
        <taxon>Extremaceae</taxon>
        <taxon>Extremus</taxon>
    </lineage>
</organism>
<keyword evidence="1" id="KW-1133">Transmembrane helix</keyword>
<dbReference type="Proteomes" id="UP001271007">
    <property type="component" value="Unassembled WGS sequence"/>
</dbReference>
<keyword evidence="1" id="KW-0812">Transmembrane</keyword>
<dbReference type="EMBL" id="JAWDJX010000024">
    <property type="protein sequence ID" value="KAK3051825.1"/>
    <property type="molecule type" value="Genomic_DNA"/>
</dbReference>
<dbReference type="InterPro" id="IPR027417">
    <property type="entry name" value="P-loop_NTPase"/>
</dbReference>
<comment type="caution">
    <text evidence="2">The sequence shown here is derived from an EMBL/GenBank/DDBJ whole genome shotgun (WGS) entry which is preliminary data.</text>
</comment>
<dbReference type="PANTHER" id="PTHR36978">
    <property type="entry name" value="P-LOOP CONTAINING NUCLEOTIDE TRIPHOSPHATE HYDROLASE"/>
    <property type="match status" value="1"/>
</dbReference>
<evidence type="ECO:0000313" key="3">
    <source>
        <dbReference type="Proteomes" id="UP001271007"/>
    </source>
</evidence>
<keyword evidence="3" id="KW-1185">Reference proteome</keyword>